<evidence type="ECO:0000256" key="7">
    <source>
        <dbReference type="ARBA" id="ARBA00022694"/>
    </source>
</evidence>
<comment type="similarity">
    <text evidence="4">Belongs to the tRNA(His) guanylyltransferase family.</text>
</comment>
<dbReference type="RefSeq" id="XP_021864764.1">
    <property type="nucleotide sequence ID" value="XM_022009072.1"/>
</dbReference>
<comment type="function">
    <text evidence="2">Adds a GMP to the 5'-end of tRNA(His) after transcription and RNase P cleavage.</text>
</comment>
<dbReference type="GO" id="GO:0005654">
    <property type="term" value="C:nucleoplasm"/>
    <property type="evidence" value="ECO:0007669"/>
    <property type="project" value="UniProtKB-SubCell"/>
</dbReference>
<protein>
    <recommendedName>
        <fullName evidence="5">tRNA(His) guanylyltransferase</fullName>
        <ecNumber evidence="5">2.7.7.79</ecNumber>
    </recommendedName>
</protein>
<dbReference type="FunFam" id="3.30.70.3000:FF:000002">
    <property type="entry name" value="tRNA(His) guanylyltransferase 1"/>
    <property type="match status" value="2"/>
</dbReference>
<evidence type="ECO:0000313" key="18">
    <source>
        <dbReference type="RefSeq" id="XP_021864763.1"/>
    </source>
</evidence>
<accession>A0A9R0JB28</accession>
<keyword evidence="12" id="KW-0342">GTP-binding</keyword>
<feature type="domain" description="Thg1 C-terminal" evidence="16">
    <location>
        <begin position="405"/>
        <end position="506"/>
    </location>
</feature>
<evidence type="ECO:0000256" key="13">
    <source>
        <dbReference type="ARBA" id="ARBA00023242"/>
    </source>
</evidence>
<organism evidence="17 18">
    <name type="scientific">Spinacia oleracea</name>
    <name type="common">Spinach</name>
    <dbReference type="NCBI Taxonomy" id="3562"/>
    <lineage>
        <taxon>Eukaryota</taxon>
        <taxon>Viridiplantae</taxon>
        <taxon>Streptophyta</taxon>
        <taxon>Embryophyta</taxon>
        <taxon>Tracheophyta</taxon>
        <taxon>Spermatophyta</taxon>
        <taxon>Magnoliopsida</taxon>
        <taxon>eudicotyledons</taxon>
        <taxon>Gunneridae</taxon>
        <taxon>Pentapetalae</taxon>
        <taxon>Caryophyllales</taxon>
        <taxon>Chenopodiaceae</taxon>
        <taxon>Chenopodioideae</taxon>
        <taxon>Anserineae</taxon>
        <taxon>Spinacia</taxon>
    </lineage>
</organism>
<keyword evidence="8" id="KW-0548">Nucleotidyltransferase</keyword>
<dbReference type="InterPro" id="IPR024956">
    <property type="entry name" value="tRNAHis_GuaTrfase_cat"/>
</dbReference>
<reference evidence="17" key="1">
    <citation type="journal article" date="2021" name="Nat. Commun.">
        <title>Genomic analyses provide insights into spinach domestication and the genetic basis of agronomic traits.</title>
        <authorList>
            <person name="Cai X."/>
            <person name="Sun X."/>
            <person name="Xu C."/>
            <person name="Sun H."/>
            <person name="Wang X."/>
            <person name="Ge C."/>
            <person name="Zhang Z."/>
            <person name="Wang Q."/>
            <person name="Fei Z."/>
            <person name="Jiao C."/>
            <person name="Wang Q."/>
        </authorList>
    </citation>
    <scope>NUCLEOTIDE SEQUENCE [LARGE SCALE GENOMIC DNA]</scope>
    <source>
        <strain evidence="17">cv. Varoflay</strain>
    </source>
</reference>
<keyword evidence="6" id="KW-0808">Transferase</keyword>
<comment type="subcellular location">
    <subcellularLocation>
        <location evidence="3">Nucleus</location>
        <location evidence="3">Nucleoplasm</location>
    </subcellularLocation>
</comment>
<sequence length="535" mass="63009">MANSKYEYVKSFEVQDKIMLPTLIVVVIDGRNFRRFSEVHQFEKPRDMKAMQLMKSCAAAVMEEYPDIIFSYGFSDEFSFILKKESKFYQRRESKILSLLVSFFTSVYTMKWDDFFPHKFLYAPSFHARVIRCPTLEVLQTYLAWRQNDCHLNNLYDTCFWKLVKDGKKSETEAHECLKGTRKQDKNELLFNSFGINYKTRDPIFRQGTCLFKTQVEDVVKYKENGDPVKRLRRKVMEVHLENIAGKSFWNEHSSLISELGRFEEDIHKIRPEYTESFQFQDKMMLSTWIVVRIDGCHFHRFSDMHAFVKPNDEQALNLMNSCAAAVLEEFQDVIFAYGVSDEFSFVLQKESKFCERHASGIVSRMVSFFSTMYINKWEEFFPERKLKYPPSFDGRAVCYPSSEILRDYLSWRQVDCHINNQYNTCFWTLVKSGKTKSEAQNRLKGTQTQEKNDLLAENDIDYNALPDMYRRGSCIFRDKENKALMHANYAEDSGKKIVIEHCNIIDDGFWEAHPWILGDELLSKRSNVGSNADI</sequence>
<evidence type="ECO:0000313" key="19">
    <source>
        <dbReference type="RefSeq" id="XP_021864764.1"/>
    </source>
</evidence>
<dbReference type="InterPro" id="IPR038469">
    <property type="entry name" value="tRNAHis_GuaTrfase_Thg1_sf"/>
</dbReference>
<evidence type="ECO:0000259" key="16">
    <source>
        <dbReference type="Pfam" id="PF14413"/>
    </source>
</evidence>
<evidence type="ECO:0000256" key="4">
    <source>
        <dbReference type="ARBA" id="ARBA00010113"/>
    </source>
</evidence>
<dbReference type="InterPro" id="IPR025845">
    <property type="entry name" value="Thg1_C_dom"/>
</dbReference>
<keyword evidence="7" id="KW-0819">tRNA processing</keyword>
<evidence type="ECO:0000256" key="5">
    <source>
        <dbReference type="ARBA" id="ARBA00012511"/>
    </source>
</evidence>
<dbReference type="RefSeq" id="XP_021864763.1">
    <property type="nucleotide sequence ID" value="XM_022009071.1"/>
</dbReference>
<evidence type="ECO:0000256" key="9">
    <source>
        <dbReference type="ARBA" id="ARBA00022723"/>
    </source>
</evidence>
<evidence type="ECO:0000313" key="17">
    <source>
        <dbReference type="Proteomes" id="UP000813463"/>
    </source>
</evidence>
<dbReference type="GO" id="GO:0000287">
    <property type="term" value="F:magnesium ion binding"/>
    <property type="evidence" value="ECO:0007669"/>
    <property type="project" value="InterPro"/>
</dbReference>
<dbReference type="Pfam" id="PF14413">
    <property type="entry name" value="Thg1C"/>
    <property type="match status" value="2"/>
</dbReference>
<evidence type="ECO:0000259" key="15">
    <source>
        <dbReference type="Pfam" id="PF04446"/>
    </source>
</evidence>
<feature type="domain" description="tRNAHis guanylyltransferase catalytic" evidence="15">
    <location>
        <begin position="273"/>
        <end position="401"/>
    </location>
</feature>
<evidence type="ECO:0000256" key="14">
    <source>
        <dbReference type="ARBA" id="ARBA00047281"/>
    </source>
</evidence>
<dbReference type="InterPro" id="IPR007537">
    <property type="entry name" value="tRNAHis_GuaTrfase_Thg1"/>
</dbReference>
<feature type="domain" description="Thg1 C-terminal" evidence="16">
    <location>
        <begin position="138"/>
        <end position="231"/>
    </location>
</feature>
<evidence type="ECO:0000256" key="3">
    <source>
        <dbReference type="ARBA" id="ARBA00004642"/>
    </source>
</evidence>
<keyword evidence="17" id="KW-1185">Reference proteome</keyword>
<dbReference type="GO" id="GO:0008033">
    <property type="term" value="P:tRNA processing"/>
    <property type="evidence" value="ECO:0000318"/>
    <property type="project" value="GO_Central"/>
</dbReference>
<keyword evidence="10" id="KW-0547">Nucleotide-binding</keyword>
<dbReference type="AlphaFoldDB" id="A0A9R0JB28"/>
<dbReference type="OrthoDB" id="62560at2759"/>
<dbReference type="GO" id="GO:0005525">
    <property type="term" value="F:GTP binding"/>
    <property type="evidence" value="ECO:0007669"/>
    <property type="project" value="UniProtKB-KW"/>
</dbReference>
<comment type="cofactor">
    <cofactor evidence="1">
        <name>Mg(2+)</name>
        <dbReference type="ChEBI" id="CHEBI:18420"/>
    </cofactor>
</comment>
<evidence type="ECO:0000256" key="11">
    <source>
        <dbReference type="ARBA" id="ARBA00022842"/>
    </source>
</evidence>
<dbReference type="Pfam" id="PF04446">
    <property type="entry name" value="Thg1"/>
    <property type="match status" value="2"/>
</dbReference>
<comment type="catalytic activity">
    <reaction evidence="14">
        <text>a 5'-end ribonucleotide-tRNA(His) + GTP + ATP + H2O = a 5'-end phospho-guanosine-ribonucleotide-tRNA(His) + AMP + 2 diphosphate + H(+)</text>
        <dbReference type="Rhea" id="RHEA:54564"/>
        <dbReference type="Rhea" id="RHEA-COMP:14193"/>
        <dbReference type="Rhea" id="RHEA-COMP:14917"/>
        <dbReference type="ChEBI" id="CHEBI:15377"/>
        <dbReference type="ChEBI" id="CHEBI:15378"/>
        <dbReference type="ChEBI" id="CHEBI:30616"/>
        <dbReference type="ChEBI" id="CHEBI:33019"/>
        <dbReference type="ChEBI" id="CHEBI:37565"/>
        <dbReference type="ChEBI" id="CHEBI:138282"/>
        <dbReference type="ChEBI" id="CHEBI:141847"/>
        <dbReference type="ChEBI" id="CHEBI:456215"/>
        <dbReference type="EC" id="2.7.7.79"/>
    </reaction>
</comment>
<keyword evidence="9" id="KW-0479">Metal-binding</keyword>
<keyword evidence="11" id="KW-0460">Magnesium</keyword>
<proteinExistence type="inferred from homology"/>
<dbReference type="GO" id="GO:0006400">
    <property type="term" value="P:tRNA modification"/>
    <property type="evidence" value="ECO:0007669"/>
    <property type="project" value="InterPro"/>
</dbReference>
<evidence type="ECO:0000256" key="2">
    <source>
        <dbReference type="ARBA" id="ARBA00002939"/>
    </source>
</evidence>
<dbReference type="Proteomes" id="UP000813463">
    <property type="component" value="Chromosome 6"/>
</dbReference>
<feature type="domain" description="tRNAHis guanylyltransferase catalytic" evidence="15">
    <location>
        <begin position="6"/>
        <end position="134"/>
    </location>
</feature>
<dbReference type="EC" id="2.7.7.79" evidence="5"/>
<evidence type="ECO:0000256" key="8">
    <source>
        <dbReference type="ARBA" id="ARBA00022695"/>
    </source>
</evidence>
<dbReference type="PANTHER" id="PTHR12729:SF6">
    <property type="entry name" value="TRNA(HIS) GUANYLYLTRANSFERASE-RELATED"/>
    <property type="match status" value="1"/>
</dbReference>
<name>A0A9R0JB28_SPIOL</name>
<dbReference type="GeneID" id="110803554"/>
<dbReference type="GO" id="GO:0008193">
    <property type="term" value="F:tRNA guanylyltransferase activity"/>
    <property type="evidence" value="ECO:0000318"/>
    <property type="project" value="GO_Central"/>
</dbReference>
<evidence type="ECO:0000256" key="1">
    <source>
        <dbReference type="ARBA" id="ARBA00001946"/>
    </source>
</evidence>
<evidence type="ECO:0000256" key="10">
    <source>
        <dbReference type="ARBA" id="ARBA00022741"/>
    </source>
</evidence>
<reference evidence="18 19" key="2">
    <citation type="submission" date="2025-04" db="UniProtKB">
        <authorList>
            <consortium name="RefSeq"/>
        </authorList>
    </citation>
    <scope>IDENTIFICATION</scope>
</reference>
<dbReference type="KEGG" id="soe:110803554"/>
<keyword evidence="13" id="KW-0539">Nucleus</keyword>
<evidence type="ECO:0000256" key="12">
    <source>
        <dbReference type="ARBA" id="ARBA00023134"/>
    </source>
</evidence>
<evidence type="ECO:0000256" key="6">
    <source>
        <dbReference type="ARBA" id="ARBA00022679"/>
    </source>
</evidence>
<gene>
    <name evidence="18 19" type="primary">LOC110803554</name>
</gene>
<dbReference type="PANTHER" id="PTHR12729">
    <property type="entry name" value="TRNA(HIS) GUANYLYLTRANSFERASE-RELATED"/>
    <property type="match status" value="1"/>
</dbReference>
<dbReference type="Gene3D" id="3.30.70.3000">
    <property type="match status" value="2"/>
</dbReference>